<feature type="region of interest" description="Disordered" evidence="1">
    <location>
        <begin position="89"/>
        <end position="130"/>
    </location>
</feature>
<dbReference type="HOGENOM" id="CLU_669144_0_0_1"/>
<dbReference type="AlphaFoldDB" id="A0A0C3C7H9"/>
<protein>
    <submittedName>
        <fullName evidence="2">Uncharacterized protein</fullName>
    </submittedName>
</protein>
<dbReference type="EMBL" id="KN831785">
    <property type="protein sequence ID" value="KIM39546.1"/>
    <property type="molecule type" value="Genomic_DNA"/>
</dbReference>
<gene>
    <name evidence="2" type="ORF">M413DRAFT_447026</name>
</gene>
<name>A0A0C3C7H9_HEBCY</name>
<accession>A0A0C3C7H9</accession>
<organism evidence="2 3">
    <name type="scientific">Hebeloma cylindrosporum</name>
    <dbReference type="NCBI Taxonomy" id="76867"/>
    <lineage>
        <taxon>Eukaryota</taxon>
        <taxon>Fungi</taxon>
        <taxon>Dikarya</taxon>
        <taxon>Basidiomycota</taxon>
        <taxon>Agaricomycotina</taxon>
        <taxon>Agaricomycetes</taxon>
        <taxon>Agaricomycetidae</taxon>
        <taxon>Agaricales</taxon>
        <taxon>Agaricineae</taxon>
        <taxon>Hymenogastraceae</taxon>
        <taxon>Hebeloma</taxon>
    </lineage>
</organism>
<reference evidence="2 3" key="1">
    <citation type="submission" date="2014-04" db="EMBL/GenBank/DDBJ databases">
        <authorList>
            <consortium name="DOE Joint Genome Institute"/>
            <person name="Kuo A."/>
            <person name="Gay G."/>
            <person name="Dore J."/>
            <person name="Kohler A."/>
            <person name="Nagy L.G."/>
            <person name="Floudas D."/>
            <person name="Copeland A."/>
            <person name="Barry K.W."/>
            <person name="Cichocki N."/>
            <person name="Veneault-Fourrey C."/>
            <person name="LaButti K."/>
            <person name="Lindquist E.A."/>
            <person name="Lipzen A."/>
            <person name="Lundell T."/>
            <person name="Morin E."/>
            <person name="Murat C."/>
            <person name="Sun H."/>
            <person name="Tunlid A."/>
            <person name="Henrissat B."/>
            <person name="Grigoriev I.V."/>
            <person name="Hibbett D.S."/>
            <person name="Martin F."/>
            <person name="Nordberg H.P."/>
            <person name="Cantor M.N."/>
            <person name="Hua S.X."/>
        </authorList>
    </citation>
    <scope>NUCLEOTIDE SEQUENCE [LARGE SCALE GENOMIC DNA]</scope>
    <source>
        <strain evidence="3">h7</strain>
    </source>
</reference>
<dbReference type="Proteomes" id="UP000053424">
    <property type="component" value="Unassembled WGS sequence"/>
</dbReference>
<evidence type="ECO:0000256" key="1">
    <source>
        <dbReference type="SAM" id="MobiDB-lite"/>
    </source>
</evidence>
<sequence>MDHVPPEIWEQIFTLACTDSGRTGVSLSLVSTYFHHISRLCQYQSVALTRSKHIPLFRHALSHAPVEARRIKYLYVCCPNVFLDLSDEEDDPDYVETPMDSLSRSGSHERMEVGSDSSDEEYEGSPTPEELQEALDESMALSEDRRSFQQEFHDNDPEMRIWDDFDEEIQAADVVILEAFRDILREAASSLLLLSVNWTSFRPLLLEELLPPLPNLVELHLCRAFTSQDEIDPETEDSAPTLFSRLRRLHIYGYLDQRPDSLGRSLGRIAPTLTHIRMPKHYIRSFPPQSARIPDTIQKVILEIFLGGELGGDTDDTLELLFGLGASDSHSKEIEFTTHSLRDDPKAWEDSWLERVMGLRGPW</sequence>
<dbReference type="STRING" id="686832.A0A0C3C7H9"/>
<dbReference type="OrthoDB" id="3256367at2759"/>
<proteinExistence type="predicted"/>
<evidence type="ECO:0000313" key="3">
    <source>
        <dbReference type="Proteomes" id="UP000053424"/>
    </source>
</evidence>
<reference evidence="3" key="2">
    <citation type="submission" date="2015-01" db="EMBL/GenBank/DDBJ databases">
        <title>Evolutionary Origins and Diversification of the Mycorrhizal Mutualists.</title>
        <authorList>
            <consortium name="DOE Joint Genome Institute"/>
            <consortium name="Mycorrhizal Genomics Consortium"/>
            <person name="Kohler A."/>
            <person name="Kuo A."/>
            <person name="Nagy L.G."/>
            <person name="Floudas D."/>
            <person name="Copeland A."/>
            <person name="Barry K.W."/>
            <person name="Cichocki N."/>
            <person name="Veneault-Fourrey C."/>
            <person name="LaButti K."/>
            <person name="Lindquist E.A."/>
            <person name="Lipzen A."/>
            <person name="Lundell T."/>
            <person name="Morin E."/>
            <person name="Murat C."/>
            <person name="Riley R."/>
            <person name="Ohm R."/>
            <person name="Sun H."/>
            <person name="Tunlid A."/>
            <person name="Henrissat B."/>
            <person name="Grigoriev I.V."/>
            <person name="Hibbett D.S."/>
            <person name="Martin F."/>
        </authorList>
    </citation>
    <scope>NUCLEOTIDE SEQUENCE [LARGE SCALE GENOMIC DNA]</scope>
    <source>
        <strain evidence="3">h7</strain>
    </source>
</reference>
<keyword evidence="3" id="KW-1185">Reference proteome</keyword>
<evidence type="ECO:0000313" key="2">
    <source>
        <dbReference type="EMBL" id="KIM39546.1"/>
    </source>
</evidence>